<dbReference type="Pfam" id="PF19291">
    <property type="entry name" value="TREH_N"/>
    <property type="match status" value="1"/>
</dbReference>
<accession>A0ABN3JLZ1</accession>
<dbReference type="PANTHER" id="PTHR31616">
    <property type="entry name" value="TREHALASE"/>
    <property type="match status" value="1"/>
</dbReference>
<feature type="domain" description="Trehalase-like N-terminal" evidence="2">
    <location>
        <begin position="99"/>
        <end position="226"/>
    </location>
</feature>
<comment type="caution">
    <text evidence="3">The sequence shown here is derived from an EMBL/GenBank/DDBJ whole genome shotgun (WGS) entry which is preliminary data.</text>
</comment>
<dbReference type="InterPro" id="IPR045582">
    <property type="entry name" value="Trehalase-like_N"/>
</dbReference>
<evidence type="ECO:0000313" key="4">
    <source>
        <dbReference type="Proteomes" id="UP001501231"/>
    </source>
</evidence>
<dbReference type="InterPro" id="IPR012341">
    <property type="entry name" value="6hp_glycosidase-like_sf"/>
</dbReference>
<proteinExistence type="predicted"/>
<keyword evidence="3" id="KW-0378">Hydrolase</keyword>
<feature type="domain" description="GH15-like" evidence="1">
    <location>
        <begin position="325"/>
        <end position="665"/>
    </location>
</feature>
<evidence type="ECO:0000259" key="2">
    <source>
        <dbReference type="Pfam" id="PF19291"/>
    </source>
</evidence>
<evidence type="ECO:0000259" key="1">
    <source>
        <dbReference type="Pfam" id="PF00723"/>
    </source>
</evidence>
<reference evidence="3 4" key="1">
    <citation type="journal article" date="2019" name="Int. J. Syst. Evol. Microbiol.">
        <title>The Global Catalogue of Microorganisms (GCM) 10K type strain sequencing project: providing services to taxonomists for standard genome sequencing and annotation.</title>
        <authorList>
            <consortium name="The Broad Institute Genomics Platform"/>
            <consortium name="The Broad Institute Genome Sequencing Center for Infectious Disease"/>
            <person name="Wu L."/>
            <person name="Ma J."/>
        </authorList>
    </citation>
    <scope>NUCLEOTIDE SEQUENCE [LARGE SCALE GENOMIC DNA]</scope>
    <source>
        <strain evidence="3 4">JCM 3325</strain>
    </source>
</reference>
<dbReference type="EMBL" id="BAAARW010000020">
    <property type="protein sequence ID" value="GAA2432193.1"/>
    <property type="molecule type" value="Genomic_DNA"/>
</dbReference>
<evidence type="ECO:0000313" key="3">
    <source>
        <dbReference type="EMBL" id="GAA2432193.1"/>
    </source>
</evidence>
<dbReference type="SUPFAM" id="SSF48208">
    <property type="entry name" value="Six-hairpin glycosidases"/>
    <property type="match status" value="1"/>
</dbReference>
<dbReference type="Proteomes" id="UP001501231">
    <property type="component" value="Unassembled WGS sequence"/>
</dbReference>
<dbReference type="GO" id="GO:0016787">
    <property type="term" value="F:hydrolase activity"/>
    <property type="evidence" value="ECO:0007669"/>
    <property type="project" value="UniProtKB-KW"/>
</dbReference>
<dbReference type="PANTHER" id="PTHR31616:SF10">
    <property type="entry name" value="TREHALASE"/>
    <property type="match status" value="1"/>
</dbReference>
<organism evidence="3 4">
    <name type="scientific">Actinomadura vinacea</name>
    <dbReference type="NCBI Taxonomy" id="115336"/>
    <lineage>
        <taxon>Bacteria</taxon>
        <taxon>Bacillati</taxon>
        <taxon>Actinomycetota</taxon>
        <taxon>Actinomycetes</taxon>
        <taxon>Streptosporangiales</taxon>
        <taxon>Thermomonosporaceae</taxon>
        <taxon>Actinomadura</taxon>
    </lineage>
</organism>
<dbReference type="InterPro" id="IPR008928">
    <property type="entry name" value="6-hairpin_glycosidase_sf"/>
</dbReference>
<keyword evidence="4" id="KW-1185">Reference proteome</keyword>
<sequence length="673" mass="73895">MRPDPRVRTHLRFTGTGHPARCRLHCAFGAGLSPGSPAGATLADEPMLPLPKVSGRLTVFDAKVSNPPGPQVSGLASQTKKEVRLMFESTCSPRCRFPGIESLGFVSDGETNFLAKDGDIVWMCLPEMDGPSVFSGLLGGKGHFRVGPTGEATPVARNISDSLGIETEWRTPQGGRVVVTDVLVTGRGGGARQTLVRLIRCTKGKVQVEADLEPVFDYGRESVTWEGSVARSRDGLELRRATDLNRPSTKGGRVRARRTLTEGDAAYIALAWGDHEPPRSFMEAEAQVRDTIGSWRGWLASGRIPQFRFGHDIARSALVLKGLCPLSGLPAAAGTTSLPETPGGIRNWDYRYFWCRDGAMTALALFRLGFREVADGLVRFLEGLPEQDIQIMYGLRGRTRLEEKVLEHLPGYEGAAPVRTGNGAYTQRQNDLWGQLLELIHRTQWDRLTSRTWRLVIRLVDGALKARGVPDRGIWEIRGAPRIFTMSNVYLWVALDRGSKLAEIRGDRGRAREWARTAREMKEEILRGVGERGVFTAAAGDDALDASCLLIPTLGFLPGDDPRVRATVHAVASGLTRNGMLLRYDTERFGDGLPGEEMAFVITGFWLAGAYLRIGERRLAEDWYHKMVRHIGPLGLLAEEIDPVTGRQWGNTPQAFSHLGAIDAGLDLFEASA</sequence>
<dbReference type="Pfam" id="PF00723">
    <property type="entry name" value="Glyco_hydro_15"/>
    <property type="match status" value="1"/>
</dbReference>
<dbReference type="InterPro" id="IPR011613">
    <property type="entry name" value="GH15-like"/>
</dbReference>
<gene>
    <name evidence="3" type="ORF">GCM10010191_52710</name>
</gene>
<name>A0ABN3JLZ1_9ACTN</name>
<protein>
    <submittedName>
        <fullName evidence="3">Glycoside hydrolase family 15 protein</fullName>
    </submittedName>
</protein>
<dbReference type="Gene3D" id="1.50.10.10">
    <property type="match status" value="1"/>
</dbReference>